<dbReference type="Pfam" id="PF13144">
    <property type="entry name" value="ChapFlgA"/>
    <property type="match status" value="1"/>
</dbReference>
<proteinExistence type="predicted"/>
<dbReference type="PANTHER" id="PTHR36307:SF1">
    <property type="entry name" value="FLAGELLA BASAL BODY P-RING FORMATION PROTEIN FLGA"/>
    <property type="match status" value="1"/>
</dbReference>
<keyword evidence="2" id="KW-0732">Signal</keyword>
<sequence>MKRLLLLMMIIFLGGIALPVMAQKIGSENVMKDMNKAISIYVARQLSVDVSEVSVEGLTAMNGQKDLPEGKILKVRAVNRNGNLGRAVFVLHVQGLGGRLFKQWVSADVSQIVQVFVAARKLRRLDVLEAEDLHLQSIQIRRVHSRYLSDLKGVLGKRLTRSLRKGMPIREDQLEIAPLVQRGDRVTITVRSQGLQIVTSGKAKQDGQLGEMIRVMNLESKKTVFAEVVNSGDVQIILSAKE</sequence>
<gene>
    <name evidence="5" type="ORF">MNBD_NITROSPIRAE01-1368</name>
</gene>
<dbReference type="GO" id="GO:0042597">
    <property type="term" value="C:periplasmic space"/>
    <property type="evidence" value="ECO:0007669"/>
    <property type="project" value="UniProtKB-SubCell"/>
</dbReference>
<dbReference type="GO" id="GO:0044780">
    <property type="term" value="P:bacterial-type flagellum assembly"/>
    <property type="evidence" value="ECO:0007669"/>
    <property type="project" value="InterPro"/>
</dbReference>
<comment type="subcellular location">
    <subcellularLocation>
        <location evidence="1">Periplasm</location>
    </subcellularLocation>
</comment>
<dbReference type="PANTHER" id="PTHR36307">
    <property type="entry name" value="FLAGELLA BASAL BODY P-RING FORMATION PROTEIN FLGA"/>
    <property type="match status" value="1"/>
</dbReference>
<dbReference type="InterPro" id="IPR017585">
    <property type="entry name" value="SAF_FlgA"/>
</dbReference>
<dbReference type="InterPro" id="IPR013974">
    <property type="entry name" value="SAF"/>
</dbReference>
<evidence type="ECO:0000259" key="4">
    <source>
        <dbReference type="SMART" id="SM00858"/>
    </source>
</evidence>
<name>A0A3B1DAK0_9ZZZZ</name>
<dbReference type="Gene3D" id="3.90.1210.10">
    <property type="entry name" value="Antifreeze-like/N-acetylneuraminic acid synthase C-terminal domain"/>
    <property type="match status" value="1"/>
</dbReference>
<dbReference type="Gene3D" id="2.30.30.760">
    <property type="match status" value="1"/>
</dbReference>
<accession>A0A3B1DAK0</accession>
<keyword evidence="3" id="KW-0574">Periplasm</keyword>
<protein>
    <recommendedName>
        <fullName evidence="4">SAF domain-containing protein</fullName>
    </recommendedName>
</protein>
<dbReference type="InterPro" id="IPR039246">
    <property type="entry name" value="Flagellar_FlgA"/>
</dbReference>
<dbReference type="CDD" id="cd11614">
    <property type="entry name" value="SAF_CpaB_FlgA_like"/>
    <property type="match status" value="1"/>
</dbReference>
<evidence type="ECO:0000256" key="3">
    <source>
        <dbReference type="ARBA" id="ARBA00022764"/>
    </source>
</evidence>
<feature type="domain" description="SAF" evidence="4">
    <location>
        <begin position="113"/>
        <end position="175"/>
    </location>
</feature>
<organism evidence="5">
    <name type="scientific">hydrothermal vent metagenome</name>
    <dbReference type="NCBI Taxonomy" id="652676"/>
    <lineage>
        <taxon>unclassified sequences</taxon>
        <taxon>metagenomes</taxon>
        <taxon>ecological metagenomes</taxon>
    </lineage>
</organism>
<dbReference type="EMBL" id="UOGF01000079">
    <property type="protein sequence ID" value="VAX31860.1"/>
    <property type="molecule type" value="Genomic_DNA"/>
</dbReference>
<dbReference type="NCBIfam" id="TIGR03170">
    <property type="entry name" value="flgA_cterm"/>
    <property type="match status" value="1"/>
</dbReference>
<reference evidence="5" key="1">
    <citation type="submission" date="2018-06" db="EMBL/GenBank/DDBJ databases">
        <authorList>
            <person name="Zhirakovskaya E."/>
        </authorList>
    </citation>
    <scope>NUCLEOTIDE SEQUENCE</scope>
</reference>
<dbReference type="SMART" id="SM00858">
    <property type="entry name" value="SAF"/>
    <property type="match status" value="1"/>
</dbReference>
<evidence type="ECO:0000256" key="1">
    <source>
        <dbReference type="ARBA" id="ARBA00004418"/>
    </source>
</evidence>
<evidence type="ECO:0000313" key="5">
    <source>
        <dbReference type="EMBL" id="VAX31860.1"/>
    </source>
</evidence>
<dbReference type="AlphaFoldDB" id="A0A3B1DAK0"/>
<evidence type="ECO:0000256" key="2">
    <source>
        <dbReference type="ARBA" id="ARBA00022729"/>
    </source>
</evidence>